<evidence type="ECO:0000313" key="2">
    <source>
        <dbReference type="Proteomes" id="UP000261828"/>
    </source>
</evidence>
<reference evidence="1 2" key="1">
    <citation type="submission" date="2018-08" db="EMBL/GenBank/DDBJ databases">
        <title>Muricauda nanhaiensis sp. nov., isolated from seawater of the South China Sea.</title>
        <authorList>
            <person name="Dang Y."/>
        </authorList>
    </citation>
    <scope>NUCLEOTIDE SEQUENCE [LARGE SCALE GENOMIC DNA]</scope>
    <source>
        <strain evidence="1 2">SM1704</strain>
    </source>
</reference>
<name>A0A371JVJ2_9FLAO</name>
<dbReference type="RefSeq" id="WP_067030397.1">
    <property type="nucleotide sequence ID" value="NZ_QTJX01000001.1"/>
</dbReference>
<gene>
    <name evidence="1" type="ORF">DX873_06545</name>
</gene>
<keyword evidence="2" id="KW-1185">Reference proteome</keyword>
<dbReference type="OrthoDB" id="7595944at2"/>
<dbReference type="EMBL" id="QTJX01000001">
    <property type="protein sequence ID" value="RDY61802.1"/>
    <property type="molecule type" value="Genomic_DNA"/>
</dbReference>
<accession>A0A371JVJ2</accession>
<evidence type="ECO:0000313" key="1">
    <source>
        <dbReference type="EMBL" id="RDY61802.1"/>
    </source>
</evidence>
<sequence>MALTKVLITVKTYPSLSAKYGELVCTAGFLEDGSWIRLYPIPFRKLKKDEKYTKYQWIELDIVNNDKDFRPESFRPATIDTPITLLNTIDTKGNWYKRKQIVLGKVYTDIKALIAEAHDKDICTSLAVFKPAKVTDFKVEKVSAEWDKKKLDEQKALQEQGNLFEMEEEPFEVVAKLPYKFSYVIEDENGVSSTMMIEDWEIGALFRNTLAAAEGNEAVAVEKVRQKYFDYFALKKDLHLYLGTTKAFHYRSKNPFMIIGTFTPGIEIQTSLF</sequence>
<proteinExistence type="predicted"/>
<dbReference type="Proteomes" id="UP000261828">
    <property type="component" value="Unassembled WGS sequence"/>
</dbReference>
<comment type="caution">
    <text evidence="1">The sequence shown here is derived from an EMBL/GenBank/DDBJ whole genome shotgun (WGS) entry which is preliminary data.</text>
</comment>
<protein>
    <submittedName>
        <fullName evidence="1">Uncharacterized protein</fullName>
    </submittedName>
</protein>
<organism evidence="1 2">
    <name type="scientific">Flagellimonas nanhaiensis</name>
    <dbReference type="NCBI Taxonomy" id="2292706"/>
    <lineage>
        <taxon>Bacteria</taxon>
        <taxon>Pseudomonadati</taxon>
        <taxon>Bacteroidota</taxon>
        <taxon>Flavobacteriia</taxon>
        <taxon>Flavobacteriales</taxon>
        <taxon>Flavobacteriaceae</taxon>
        <taxon>Flagellimonas</taxon>
    </lineage>
</organism>
<dbReference type="AlphaFoldDB" id="A0A371JVJ2"/>